<accession>A0ABQ4MC44</accession>
<gene>
    <name evidence="1 2" type="primary">anmK</name>
    <name evidence="2" type="ORF">J42TS3_25490</name>
</gene>
<comment type="similarity">
    <text evidence="1">Belongs to the anhydro-N-acetylmuramic acid kinase family.</text>
</comment>
<protein>
    <recommendedName>
        <fullName evidence="1">Anhydro-N-acetylmuramic acid kinase</fullName>
        <ecNumber evidence="1">2.7.1.170</ecNumber>
    </recommendedName>
    <alternativeName>
        <fullName evidence="1">AnhMurNAc kinase</fullName>
    </alternativeName>
</protein>
<comment type="pathway">
    <text evidence="1">Amino-sugar metabolism; 1,6-anhydro-N-acetylmuramate degradation.</text>
</comment>
<comment type="pathway">
    <text evidence="1">Cell wall biogenesis; peptidoglycan recycling.</text>
</comment>
<dbReference type="EC" id="2.7.1.170" evidence="1"/>
<dbReference type="PANTHER" id="PTHR30605:SF0">
    <property type="entry name" value="ANHYDRO-N-ACETYLMURAMIC ACID KINASE"/>
    <property type="match status" value="1"/>
</dbReference>
<keyword evidence="1" id="KW-0808">Transferase</keyword>
<evidence type="ECO:0000256" key="1">
    <source>
        <dbReference type="HAMAP-Rule" id="MF_01270"/>
    </source>
</evidence>
<keyword evidence="3" id="KW-1185">Reference proteome</keyword>
<dbReference type="NCBIfam" id="NF007148">
    <property type="entry name" value="PRK09585.3-2"/>
    <property type="match status" value="1"/>
</dbReference>
<reference evidence="2 3" key="1">
    <citation type="submission" date="2021-03" db="EMBL/GenBank/DDBJ databases">
        <title>Antimicrobial resistance genes in bacteria isolated from Japanese honey, and their potential for conferring macrolide and lincosamide resistance in the American foulbrood pathogen Paenibacillus larvae.</title>
        <authorList>
            <person name="Okamoto M."/>
            <person name="Kumagai M."/>
            <person name="Kanamori H."/>
            <person name="Takamatsu D."/>
        </authorList>
    </citation>
    <scope>NUCLEOTIDE SEQUENCE [LARGE SCALE GENOMIC DNA]</scope>
    <source>
        <strain evidence="2 3">J42TS3</strain>
    </source>
</reference>
<dbReference type="HAMAP" id="MF_01270">
    <property type="entry name" value="AnhMurNAc_kinase"/>
    <property type="match status" value="1"/>
</dbReference>
<keyword evidence="1" id="KW-0067">ATP-binding</keyword>
<feature type="binding site" evidence="1">
    <location>
        <begin position="21"/>
        <end position="28"/>
    </location>
    <ligand>
        <name>ATP</name>
        <dbReference type="ChEBI" id="CHEBI:30616"/>
    </ligand>
</feature>
<dbReference type="PANTHER" id="PTHR30605">
    <property type="entry name" value="ANHYDRO-N-ACETYLMURAMIC ACID KINASE"/>
    <property type="match status" value="1"/>
</dbReference>
<dbReference type="Proteomes" id="UP000679992">
    <property type="component" value="Unassembled WGS sequence"/>
</dbReference>
<comment type="function">
    <text evidence="1">Catalyzes the specific phosphorylation of 1,6-anhydro-N-acetylmuramic acid (anhMurNAc) with the simultaneous cleavage of the 1,6-anhydro ring, generating MurNAc-6-P. Is required for the utilization of anhMurNAc either imported from the medium or derived from its own cell wall murein, and thus plays a role in cell wall recycling.</text>
</comment>
<dbReference type="CDD" id="cd24050">
    <property type="entry name" value="ASKHA_NBD_ANMK"/>
    <property type="match status" value="1"/>
</dbReference>
<evidence type="ECO:0000313" key="2">
    <source>
        <dbReference type="EMBL" id="GIP53514.1"/>
    </source>
</evidence>
<dbReference type="InterPro" id="IPR005338">
    <property type="entry name" value="Anhydro_N_Ac-Mur_kinase"/>
</dbReference>
<dbReference type="SUPFAM" id="SSF53067">
    <property type="entry name" value="Actin-like ATPase domain"/>
    <property type="match status" value="1"/>
</dbReference>
<sequence length="412" mass="43846">MSDADILHAAKSRYAVGLMSGTSVDGIDAALVKIAGLPGTKVEVELVSFKNSPYPVRVRDEILALFDPEKATIDRVGRLNVWLGELFAEAALSVIAMSGLSPEDIAFIGSHGQTLYHSPEAENIDGYDLRYTVQIGEGAVIAARTGITCISDFRVADMAAGGQGAPLVPFTEYLLYGEEKRTLLLQNIGGIGNMTVIPAGCAAEDVFAFDTGPGNMLIDGVVTRLTHGAKTMDAGGVIARGGRPDSGLLSLLMQEPYYSRGLPKSTGRELFGTAYVDRLLNYQQEFGLTDADLVATVTRLSVRSIGDAYRRFVRDRYSADLLIVGGGGSYNPVLMEGLKQEMASLGVQVLSQEDLGFHSDAKEAMTFALLADYTLANRPNNLPGVTGAEKPVVMGKISLSNPGGDRERGAKT</sequence>
<evidence type="ECO:0000313" key="3">
    <source>
        <dbReference type="Proteomes" id="UP000679992"/>
    </source>
</evidence>
<comment type="catalytic activity">
    <reaction evidence="1">
        <text>1,6-anhydro-N-acetyl-beta-muramate + ATP + H2O = N-acetyl-D-muramate 6-phosphate + ADP + H(+)</text>
        <dbReference type="Rhea" id="RHEA:24952"/>
        <dbReference type="ChEBI" id="CHEBI:15377"/>
        <dbReference type="ChEBI" id="CHEBI:15378"/>
        <dbReference type="ChEBI" id="CHEBI:30616"/>
        <dbReference type="ChEBI" id="CHEBI:58690"/>
        <dbReference type="ChEBI" id="CHEBI:58722"/>
        <dbReference type="ChEBI" id="CHEBI:456216"/>
        <dbReference type="EC" id="2.7.1.170"/>
    </reaction>
</comment>
<dbReference type="RefSeq" id="WP_244861512.1">
    <property type="nucleotide sequence ID" value="NZ_BOSL01000007.1"/>
</dbReference>
<comment type="caution">
    <text evidence="2">The sequence shown here is derived from an EMBL/GenBank/DDBJ whole genome shotgun (WGS) entry which is preliminary data.</text>
</comment>
<dbReference type="InterPro" id="IPR043129">
    <property type="entry name" value="ATPase_NBD"/>
</dbReference>
<dbReference type="Gene3D" id="3.30.420.40">
    <property type="match status" value="2"/>
</dbReference>
<keyword evidence="1 2" id="KW-0418">Kinase</keyword>
<dbReference type="Pfam" id="PF03702">
    <property type="entry name" value="AnmK"/>
    <property type="match status" value="1"/>
</dbReference>
<name>A0ABQ4MC44_9BACL</name>
<keyword evidence="1" id="KW-0119">Carbohydrate metabolism</keyword>
<dbReference type="GO" id="GO:0016301">
    <property type="term" value="F:kinase activity"/>
    <property type="evidence" value="ECO:0007669"/>
    <property type="project" value="UniProtKB-KW"/>
</dbReference>
<keyword evidence="1" id="KW-0547">Nucleotide-binding</keyword>
<dbReference type="EMBL" id="BOSL01000007">
    <property type="protein sequence ID" value="GIP53514.1"/>
    <property type="molecule type" value="Genomic_DNA"/>
</dbReference>
<proteinExistence type="inferred from homology"/>
<organism evidence="2 3">
    <name type="scientific">Paenibacillus vini</name>
    <dbReference type="NCBI Taxonomy" id="1476024"/>
    <lineage>
        <taxon>Bacteria</taxon>
        <taxon>Bacillati</taxon>
        <taxon>Bacillota</taxon>
        <taxon>Bacilli</taxon>
        <taxon>Bacillales</taxon>
        <taxon>Paenibacillaceae</taxon>
        <taxon>Paenibacillus</taxon>
    </lineage>
</organism>